<keyword evidence="7" id="KW-0788">Thiol protease</keyword>
<name>A0A9D4QAR9_RHISA</name>
<protein>
    <recommendedName>
        <fullName evidence="3">ubiquitinyl hydrolase 1</fullName>
        <ecNumber evidence="3">3.4.19.12</ecNumber>
    </recommendedName>
</protein>
<accession>A0A9D4QAR9</accession>
<reference evidence="11" key="1">
    <citation type="journal article" date="2020" name="Cell">
        <title>Large-Scale Comparative Analyses of Tick Genomes Elucidate Their Genetic Diversity and Vector Capacities.</title>
        <authorList>
            <consortium name="Tick Genome and Microbiome Consortium (TIGMIC)"/>
            <person name="Jia N."/>
            <person name="Wang J."/>
            <person name="Shi W."/>
            <person name="Du L."/>
            <person name="Sun Y."/>
            <person name="Zhan W."/>
            <person name="Jiang J.F."/>
            <person name="Wang Q."/>
            <person name="Zhang B."/>
            <person name="Ji P."/>
            <person name="Bell-Sakyi L."/>
            <person name="Cui X.M."/>
            <person name="Yuan T.T."/>
            <person name="Jiang B.G."/>
            <person name="Yang W.F."/>
            <person name="Lam T.T."/>
            <person name="Chang Q.C."/>
            <person name="Ding S.J."/>
            <person name="Wang X.J."/>
            <person name="Zhu J.G."/>
            <person name="Ruan X.D."/>
            <person name="Zhao L."/>
            <person name="Wei J.T."/>
            <person name="Ye R.Z."/>
            <person name="Que T.C."/>
            <person name="Du C.H."/>
            <person name="Zhou Y.H."/>
            <person name="Cheng J.X."/>
            <person name="Dai P.F."/>
            <person name="Guo W.B."/>
            <person name="Han X.H."/>
            <person name="Huang E.J."/>
            <person name="Li L.F."/>
            <person name="Wei W."/>
            <person name="Gao Y.C."/>
            <person name="Liu J.Z."/>
            <person name="Shao H.Z."/>
            <person name="Wang X."/>
            <person name="Wang C.C."/>
            <person name="Yang T.C."/>
            <person name="Huo Q.B."/>
            <person name="Li W."/>
            <person name="Chen H.Y."/>
            <person name="Chen S.E."/>
            <person name="Zhou L.G."/>
            <person name="Ni X.B."/>
            <person name="Tian J.H."/>
            <person name="Sheng Y."/>
            <person name="Liu T."/>
            <person name="Pan Y.S."/>
            <person name="Xia L.Y."/>
            <person name="Li J."/>
            <person name="Zhao F."/>
            <person name="Cao W.C."/>
        </authorList>
    </citation>
    <scope>NUCLEOTIDE SEQUENCE</scope>
    <source>
        <strain evidence="11">Rsan-2018</strain>
    </source>
</reference>
<dbReference type="PANTHER" id="PTHR12931">
    <property type="entry name" value="UBIQUITIN THIOLESTERASE PROTEIN OTUB"/>
    <property type="match status" value="1"/>
</dbReference>
<sequence length="539" mass="62210">MADDVRQDAPKSPSNNAISDINHDEAILAQEKEIEREIAERIPLVDTKQDLAILEKEYARDDEVYQQKVKDLRSKYSHIRKTRPDGNCFFRAFSFAYLESLLNDKEEYTRHVLSLCLFCWFKKVAENSKEVLVSLGFQRFTIEDFHDTFMDVLKRIENNISLEDLLKIFNDQGYSDYIVVYMRLLTSGQLQKEASFFESFIDGQRTVQEFCKQARVEPMYKESDHIHVISLTRNLGVGVRIQYMDRGMGGKVNTHDFPEDREPRIHLLYRPGHTTSSVYQELRRLEFIEDHCELRRRHRNCSTNFVPPGLATVEEAIVNEFQCWQLIGHRHKDRRSCELQHRHQIVILTLEKTVHGSPVGLAVGIAFLPSIPFSGCYVRTHIAFHVQPVPAVGKMILQSCPVAKASLGPRLSFGFSPLARLLWNNWDQPQFPMSRSNYPFPVKEQNRKLHRYDLPRYGIDTEGYQYMEPLRTEDLPDPPPSNATRSHKRLMVVLVCVVGLACTTAAAATIIKTQRSEIAGIDFGTAQDDTTTHKPIYFK</sequence>
<comment type="catalytic activity">
    <reaction evidence="1">
        <text>Thiol-dependent hydrolysis of ester, thioester, amide, peptide and isopeptide bonds formed by the C-terminal Gly of ubiquitin (a 76-residue protein attached to proteins as an intracellular targeting signal).</text>
        <dbReference type="EC" id="3.4.19.12"/>
    </reaction>
</comment>
<dbReference type="GO" id="GO:0006508">
    <property type="term" value="P:proteolysis"/>
    <property type="evidence" value="ECO:0007669"/>
    <property type="project" value="UniProtKB-KW"/>
</dbReference>
<dbReference type="PROSITE" id="PS50802">
    <property type="entry name" value="OTU"/>
    <property type="match status" value="1"/>
</dbReference>
<dbReference type="GO" id="GO:0004843">
    <property type="term" value="F:cysteine-type deubiquitinase activity"/>
    <property type="evidence" value="ECO:0007669"/>
    <property type="project" value="UniProtKB-EC"/>
</dbReference>
<dbReference type="InterPro" id="IPR038765">
    <property type="entry name" value="Papain-like_cys_pep_sf"/>
</dbReference>
<evidence type="ECO:0000256" key="6">
    <source>
        <dbReference type="ARBA" id="ARBA00022801"/>
    </source>
</evidence>
<dbReference type="Proteomes" id="UP000821837">
    <property type="component" value="Chromosome 11"/>
</dbReference>
<feature type="domain" description="OTU" evidence="10">
    <location>
        <begin position="77"/>
        <end position="280"/>
    </location>
</feature>
<gene>
    <name evidence="11" type="ORF">HPB52_012072</name>
</gene>
<keyword evidence="9" id="KW-1133">Transmembrane helix</keyword>
<dbReference type="EC" id="3.4.19.12" evidence="3"/>
<evidence type="ECO:0000256" key="1">
    <source>
        <dbReference type="ARBA" id="ARBA00000707"/>
    </source>
</evidence>
<dbReference type="InterPro" id="IPR042467">
    <property type="entry name" value="Peptidase_C65_otubain_sub2"/>
</dbReference>
<dbReference type="InterPro" id="IPR042468">
    <property type="entry name" value="Peptidase_C65_otubain_sub1"/>
</dbReference>
<dbReference type="Gene3D" id="1.20.1300.20">
    <property type="entry name" value="Peptidase C65 Otubain, subdomain 2"/>
    <property type="match status" value="1"/>
</dbReference>
<proteinExistence type="inferred from homology"/>
<feature type="transmembrane region" description="Helical" evidence="9">
    <location>
        <begin position="490"/>
        <end position="511"/>
    </location>
</feature>
<dbReference type="VEuPathDB" id="VectorBase:RSAN_050916"/>
<dbReference type="Gene3D" id="3.30.200.60">
    <property type="entry name" value="Peptidase C65 Otubain, subdomain 1"/>
    <property type="match status" value="1"/>
</dbReference>
<dbReference type="InterPro" id="IPR003323">
    <property type="entry name" value="OTU_dom"/>
</dbReference>
<comment type="similarity">
    <text evidence="2">Belongs to the peptidase C65 family.</text>
</comment>
<evidence type="ECO:0000256" key="5">
    <source>
        <dbReference type="ARBA" id="ARBA00022786"/>
    </source>
</evidence>
<evidence type="ECO:0000256" key="8">
    <source>
        <dbReference type="SAM" id="MobiDB-lite"/>
    </source>
</evidence>
<keyword evidence="4" id="KW-0645">Protease</keyword>
<evidence type="ECO:0000313" key="11">
    <source>
        <dbReference type="EMBL" id="KAH7972424.1"/>
    </source>
</evidence>
<comment type="caution">
    <text evidence="11">The sequence shown here is derived from an EMBL/GenBank/DDBJ whole genome shotgun (WGS) entry which is preliminary data.</text>
</comment>
<keyword evidence="12" id="KW-1185">Reference proteome</keyword>
<dbReference type="AlphaFoldDB" id="A0A9D4QAR9"/>
<evidence type="ECO:0000256" key="9">
    <source>
        <dbReference type="SAM" id="Phobius"/>
    </source>
</evidence>
<dbReference type="GO" id="GO:0043130">
    <property type="term" value="F:ubiquitin binding"/>
    <property type="evidence" value="ECO:0007669"/>
    <property type="project" value="TreeGrafter"/>
</dbReference>
<evidence type="ECO:0000256" key="7">
    <source>
        <dbReference type="ARBA" id="ARBA00022807"/>
    </source>
</evidence>
<dbReference type="FunFam" id="1.20.1300.20:FF:000001">
    <property type="entry name" value="Ubiquitin thioesterase OTUB1"/>
    <property type="match status" value="1"/>
</dbReference>
<organism evidence="11 12">
    <name type="scientific">Rhipicephalus sanguineus</name>
    <name type="common">Brown dog tick</name>
    <name type="synonym">Ixodes sanguineus</name>
    <dbReference type="NCBI Taxonomy" id="34632"/>
    <lineage>
        <taxon>Eukaryota</taxon>
        <taxon>Metazoa</taxon>
        <taxon>Ecdysozoa</taxon>
        <taxon>Arthropoda</taxon>
        <taxon>Chelicerata</taxon>
        <taxon>Arachnida</taxon>
        <taxon>Acari</taxon>
        <taxon>Parasitiformes</taxon>
        <taxon>Ixodida</taxon>
        <taxon>Ixodoidea</taxon>
        <taxon>Ixodidae</taxon>
        <taxon>Rhipicephalinae</taxon>
        <taxon>Rhipicephalus</taxon>
        <taxon>Rhipicephalus</taxon>
    </lineage>
</organism>
<dbReference type="GO" id="GO:0071108">
    <property type="term" value="P:protein K48-linked deubiquitination"/>
    <property type="evidence" value="ECO:0007669"/>
    <property type="project" value="TreeGrafter"/>
</dbReference>
<keyword evidence="6" id="KW-0378">Hydrolase</keyword>
<keyword evidence="9" id="KW-0812">Transmembrane</keyword>
<evidence type="ECO:0000259" key="10">
    <source>
        <dbReference type="PROSITE" id="PS50802"/>
    </source>
</evidence>
<evidence type="ECO:0000256" key="4">
    <source>
        <dbReference type="ARBA" id="ARBA00022670"/>
    </source>
</evidence>
<dbReference type="SUPFAM" id="SSF54001">
    <property type="entry name" value="Cysteine proteinases"/>
    <property type="match status" value="1"/>
</dbReference>
<dbReference type="EMBL" id="JABSTV010001247">
    <property type="protein sequence ID" value="KAH7972424.1"/>
    <property type="molecule type" value="Genomic_DNA"/>
</dbReference>
<reference evidence="11" key="2">
    <citation type="submission" date="2021-09" db="EMBL/GenBank/DDBJ databases">
        <authorList>
            <person name="Jia N."/>
            <person name="Wang J."/>
            <person name="Shi W."/>
            <person name="Du L."/>
            <person name="Sun Y."/>
            <person name="Zhan W."/>
            <person name="Jiang J."/>
            <person name="Wang Q."/>
            <person name="Zhang B."/>
            <person name="Ji P."/>
            <person name="Sakyi L.B."/>
            <person name="Cui X."/>
            <person name="Yuan T."/>
            <person name="Jiang B."/>
            <person name="Yang W."/>
            <person name="Lam T.T.-Y."/>
            <person name="Chang Q."/>
            <person name="Ding S."/>
            <person name="Wang X."/>
            <person name="Zhu J."/>
            <person name="Ruan X."/>
            <person name="Zhao L."/>
            <person name="Wei J."/>
            <person name="Que T."/>
            <person name="Du C."/>
            <person name="Cheng J."/>
            <person name="Dai P."/>
            <person name="Han X."/>
            <person name="Huang E."/>
            <person name="Gao Y."/>
            <person name="Liu J."/>
            <person name="Shao H."/>
            <person name="Ye R."/>
            <person name="Li L."/>
            <person name="Wei W."/>
            <person name="Wang X."/>
            <person name="Wang C."/>
            <person name="Huo Q."/>
            <person name="Li W."/>
            <person name="Guo W."/>
            <person name="Chen H."/>
            <person name="Chen S."/>
            <person name="Zhou L."/>
            <person name="Zhou L."/>
            <person name="Ni X."/>
            <person name="Tian J."/>
            <person name="Zhou Y."/>
            <person name="Sheng Y."/>
            <person name="Liu T."/>
            <person name="Pan Y."/>
            <person name="Xia L."/>
            <person name="Li J."/>
            <person name="Zhao F."/>
            <person name="Cao W."/>
        </authorList>
    </citation>
    <scope>NUCLEOTIDE SEQUENCE</scope>
    <source>
        <strain evidence="11">Rsan-2018</strain>
        <tissue evidence="11">Larvae</tissue>
    </source>
</reference>
<dbReference type="InterPro" id="IPR019400">
    <property type="entry name" value="Peptidase_C65_otubain"/>
</dbReference>
<dbReference type="Pfam" id="PF10275">
    <property type="entry name" value="Peptidase_C65"/>
    <property type="match status" value="1"/>
</dbReference>
<feature type="region of interest" description="Disordered" evidence="8">
    <location>
        <begin position="1"/>
        <end position="22"/>
    </location>
</feature>
<evidence type="ECO:0000256" key="2">
    <source>
        <dbReference type="ARBA" id="ARBA00006579"/>
    </source>
</evidence>
<evidence type="ECO:0000313" key="12">
    <source>
        <dbReference type="Proteomes" id="UP000821837"/>
    </source>
</evidence>
<keyword evidence="5" id="KW-0833">Ubl conjugation pathway</keyword>
<dbReference type="CDD" id="cd22763">
    <property type="entry name" value="OTUB1"/>
    <property type="match status" value="1"/>
</dbReference>
<keyword evidence="9" id="KW-0472">Membrane</keyword>
<dbReference type="GO" id="GO:0005634">
    <property type="term" value="C:nucleus"/>
    <property type="evidence" value="ECO:0007669"/>
    <property type="project" value="TreeGrafter"/>
</dbReference>
<evidence type="ECO:0000256" key="3">
    <source>
        <dbReference type="ARBA" id="ARBA00012759"/>
    </source>
</evidence>
<dbReference type="PANTHER" id="PTHR12931:SF15">
    <property type="entry name" value="UBIQUITIN THIOESTERASE OTUBAIN-LIKE"/>
    <property type="match status" value="1"/>
</dbReference>